<sequence>MKHTPAFSKAYSAERAVAACKRAAVVVGIIAGTVVLSLLMAPPAQAERLRDLASIAGVRHNQLIGYGIVVGLDGSGDQTTQTPFTVQSVVSMLQQLGVNLPQGTQLQLKNVAAVMVTSSLPPFSQPGQTLDITVSSMGNAKSLRGGTLLMTPLKGADGQVYAMAQGNVLVGGVGVQAGGGGGGNSLVINHLSVGKISAGATVERAVASSLGEGNMIRLELNTADFATASRVVDAINDKYGAGIAYALDGRVIRVQAPSSSDQRVTFIGTLQDMNVNPAEQPAKVIMNARTGSVVMNRAVTLETCAISHGNMSVSVSSDPQVSQPNPLSGGSTVVTQNQNVAIKKDGGKVMMVKGGASLAEVVKALNAIGATPQDLLSILQAMKAAGSLRAELEII</sequence>
<keyword evidence="7" id="KW-1185">Reference proteome</keyword>
<dbReference type="PANTHER" id="PTHR30381">
    <property type="entry name" value="FLAGELLAR P-RING PERIPLASMIC PROTEIN FLGI"/>
    <property type="match status" value="1"/>
</dbReference>
<dbReference type="PRINTS" id="PR01010">
    <property type="entry name" value="FLGPRINGFLGI"/>
</dbReference>
<dbReference type="NCBIfam" id="NF003676">
    <property type="entry name" value="PRK05303.1"/>
    <property type="match status" value="1"/>
</dbReference>
<reference evidence="6 7" key="1">
    <citation type="submission" date="2023-11" db="EMBL/GenBank/DDBJ databases">
        <title>MicrobeMod: A computational toolkit for identifying prokaryotic methylation and restriction-modification with nanopore sequencing.</title>
        <authorList>
            <person name="Crits-Christoph A."/>
            <person name="Kang S.C."/>
            <person name="Lee H."/>
            <person name="Ostrov N."/>
        </authorList>
    </citation>
    <scope>NUCLEOTIDE SEQUENCE [LARGE SCALE GENOMIC DNA]</scope>
    <source>
        <strain evidence="6 7">ATCC 25935</strain>
    </source>
</reference>
<accession>A0ABZ0Y1I4</accession>
<gene>
    <name evidence="5" type="primary">flgI</name>
    <name evidence="6" type="ORF">SR858_04960</name>
</gene>
<evidence type="ECO:0000313" key="6">
    <source>
        <dbReference type="EMBL" id="WQH05693.1"/>
    </source>
</evidence>
<dbReference type="InterPro" id="IPR001782">
    <property type="entry name" value="Flag_FlgI"/>
</dbReference>
<dbReference type="Proteomes" id="UP001326110">
    <property type="component" value="Chromosome"/>
</dbReference>
<comment type="subcellular location">
    <subcellularLocation>
        <location evidence="2 5">Bacterial flagellum basal body</location>
    </subcellularLocation>
</comment>
<keyword evidence="4 5" id="KW-0975">Bacterial flagellum</keyword>
<evidence type="ECO:0000313" key="7">
    <source>
        <dbReference type="Proteomes" id="UP001326110"/>
    </source>
</evidence>
<evidence type="ECO:0000256" key="4">
    <source>
        <dbReference type="ARBA" id="ARBA00023143"/>
    </source>
</evidence>
<dbReference type="PANTHER" id="PTHR30381:SF0">
    <property type="entry name" value="FLAGELLAR P-RING PROTEIN"/>
    <property type="match status" value="1"/>
</dbReference>
<evidence type="ECO:0000256" key="2">
    <source>
        <dbReference type="ARBA" id="ARBA00004117"/>
    </source>
</evidence>
<keyword evidence="3" id="KW-0732">Signal</keyword>
<evidence type="ECO:0000256" key="5">
    <source>
        <dbReference type="HAMAP-Rule" id="MF_00416"/>
    </source>
</evidence>
<dbReference type="GeneID" id="43164499"/>
<evidence type="ECO:0000256" key="3">
    <source>
        <dbReference type="ARBA" id="ARBA00022729"/>
    </source>
</evidence>
<dbReference type="HAMAP" id="MF_00416">
    <property type="entry name" value="FlgI"/>
    <property type="match status" value="1"/>
</dbReference>
<dbReference type="RefSeq" id="WP_019922841.1">
    <property type="nucleotide sequence ID" value="NZ_CP140152.1"/>
</dbReference>
<keyword evidence="6" id="KW-0969">Cilium</keyword>
<keyword evidence="6" id="KW-0282">Flagellum</keyword>
<comment type="similarity">
    <text evidence="5">Belongs to the FlgI family.</text>
</comment>
<proteinExistence type="inferred from homology"/>
<protein>
    <recommendedName>
        <fullName evidence="5">Flagellar P-ring protein</fullName>
    </recommendedName>
    <alternativeName>
        <fullName evidence="5">Basal body P-ring protein</fullName>
    </alternativeName>
</protein>
<dbReference type="EMBL" id="CP140152">
    <property type="protein sequence ID" value="WQH05693.1"/>
    <property type="molecule type" value="Genomic_DNA"/>
</dbReference>
<keyword evidence="6" id="KW-0966">Cell projection</keyword>
<dbReference type="Pfam" id="PF02119">
    <property type="entry name" value="FlgI"/>
    <property type="match status" value="1"/>
</dbReference>
<evidence type="ECO:0000256" key="1">
    <source>
        <dbReference type="ARBA" id="ARBA00002591"/>
    </source>
</evidence>
<name>A0ABZ0Y1I4_9BURK</name>
<comment type="function">
    <text evidence="1 5">Assembles around the rod to form the L-ring and probably protects the motor/basal body from shearing forces during rotation.</text>
</comment>
<organism evidence="6 7">
    <name type="scientific">Duganella zoogloeoides</name>
    <dbReference type="NCBI Taxonomy" id="75659"/>
    <lineage>
        <taxon>Bacteria</taxon>
        <taxon>Pseudomonadati</taxon>
        <taxon>Pseudomonadota</taxon>
        <taxon>Betaproteobacteria</taxon>
        <taxon>Burkholderiales</taxon>
        <taxon>Oxalobacteraceae</taxon>
        <taxon>Telluria group</taxon>
        <taxon>Duganella</taxon>
    </lineage>
</organism>
<comment type="subunit">
    <text evidence="5">The basal body constitutes a major portion of the flagellar organelle and consists of four rings (L,P,S, and M) mounted on a central rod.</text>
</comment>